<keyword evidence="2" id="KW-0472">Membrane</keyword>
<feature type="transmembrane region" description="Helical" evidence="2">
    <location>
        <begin position="9"/>
        <end position="27"/>
    </location>
</feature>
<feature type="transmembrane region" description="Helical" evidence="2">
    <location>
        <begin position="417"/>
        <end position="438"/>
    </location>
</feature>
<feature type="transmembrane region" description="Helical" evidence="2">
    <location>
        <begin position="47"/>
        <end position="68"/>
    </location>
</feature>
<keyword evidence="2" id="KW-1133">Transmembrane helix</keyword>
<evidence type="ECO:0000256" key="1">
    <source>
        <dbReference type="ARBA" id="ARBA00004141"/>
    </source>
</evidence>
<organism evidence="4 5">
    <name type="scientific">Mytilus edulis</name>
    <name type="common">Blue mussel</name>
    <dbReference type="NCBI Taxonomy" id="6550"/>
    <lineage>
        <taxon>Eukaryota</taxon>
        <taxon>Metazoa</taxon>
        <taxon>Spiralia</taxon>
        <taxon>Lophotrochozoa</taxon>
        <taxon>Mollusca</taxon>
        <taxon>Bivalvia</taxon>
        <taxon>Autobranchia</taxon>
        <taxon>Pteriomorphia</taxon>
        <taxon>Mytilida</taxon>
        <taxon>Mytiloidea</taxon>
        <taxon>Mytilidae</taxon>
        <taxon>Mytilinae</taxon>
        <taxon>Mytilus</taxon>
    </lineage>
</organism>
<evidence type="ECO:0000313" key="4">
    <source>
        <dbReference type="EMBL" id="CAG2185987.1"/>
    </source>
</evidence>
<reference evidence="4" key="1">
    <citation type="submission" date="2021-03" db="EMBL/GenBank/DDBJ databases">
        <authorList>
            <person name="Bekaert M."/>
        </authorList>
    </citation>
    <scope>NUCLEOTIDE SEQUENCE</scope>
</reference>
<evidence type="ECO:0000256" key="2">
    <source>
        <dbReference type="SAM" id="Phobius"/>
    </source>
</evidence>
<gene>
    <name evidence="4" type="ORF">MEDL_1549</name>
</gene>
<protein>
    <recommendedName>
        <fullName evidence="3">Major facilitator superfamily (MFS) profile domain-containing protein</fullName>
    </recommendedName>
</protein>
<sequence length="556" mass="61073">MKGSVDRGWAWIVLAACFLRAFMVIGIDKTFGMFFVEYIEAFESNASTVSVVISTQQIVYSVSSFLILTFGNRFFTFRPIIILGSVLMAAGYFLNAYAPNVQFLLLSQGVLFGIGHAASAGPSLVVLNSYFDKRRGLANSLANSGGSLGGLLLPLIIQALLETYGLQGAQIVVSGMLLNIVVFAALLRPLTNTVPQDRLNLEVKVEEDDESKNGNHIEINLNQEDMYFSADDVRSKLNKSEKENKENEKLLIELPPPNTHYRKRTFSENLHEYRVSTVPPETGSPKSADASKFANLSAIYGSLADVSSSVQSVFLAKNVEIPKREKEDDETETCFSKYILSVINFKILRNHHLKLLYLLGFLAIFSARLQLAYIPPYARDCGISGREISYLVTIIGTCDFFGRFGVALILDSKRVKLSSIISASLIIMGVTCMCNSFIHDFHTFIAYCVVYGLFGGLYNSVVALLLVDAVGPKNLSTALAFVLQVHGVSTSAMAPILGYIRDSTGSYTGSFYIMGVGNLLSALLLLFGLPIAKKMELRRQQRCLSETIKTDQSAIA</sequence>
<dbReference type="Proteomes" id="UP000683360">
    <property type="component" value="Unassembled WGS sequence"/>
</dbReference>
<dbReference type="InterPro" id="IPR050327">
    <property type="entry name" value="Proton-linked_MCT"/>
</dbReference>
<dbReference type="InterPro" id="IPR020846">
    <property type="entry name" value="MFS_dom"/>
</dbReference>
<evidence type="ECO:0000313" key="5">
    <source>
        <dbReference type="Proteomes" id="UP000683360"/>
    </source>
</evidence>
<comment type="subcellular location">
    <subcellularLocation>
        <location evidence="1">Membrane</location>
        <topology evidence="1">Multi-pass membrane protein</topology>
    </subcellularLocation>
</comment>
<dbReference type="InterPro" id="IPR036259">
    <property type="entry name" value="MFS_trans_sf"/>
</dbReference>
<dbReference type="InterPro" id="IPR011701">
    <property type="entry name" value="MFS"/>
</dbReference>
<evidence type="ECO:0000259" key="3">
    <source>
        <dbReference type="PROSITE" id="PS50850"/>
    </source>
</evidence>
<feature type="transmembrane region" description="Helical" evidence="2">
    <location>
        <begin position="512"/>
        <end position="532"/>
    </location>
</feature>
<accession>A0A8S3PQ54</accession>
<feature type="transmembrane region" description="Helical" evidence="2">
    <location>
        <begin position="110"/>
        <end position="129"/>
    </location>
</feature>
<dbReference type="GO" id="GO:0016020">
    <property type="term" value="C:membrane"/>
    <property type="evidence" value="ECO:0007669"/>
    <property type="project" value="UniProtKB-SubCell"/>
</dbReference>
<keyword evidence="2" id="KW-0812">Transmembrane</keyword>
<feature type="transmembrane region" description="Helical" evidence="2">
    <location>
        <begin position="479"/>
        <end position="500"/>
    </location>
</feature>
<feature type="transmembrane region" description="Helical" evidence="2">
    <location>
        <begin position="388"/>
        <end position="410"/>
    </location>
</feature>
<name>A0A8S3PQ54_MYTED</name>
<keyword evidence="5" id="KW-1185">Reference proteome</keyword>
<dbReference type="EMBL" id="CAJPWZ010000112">
    <property type="protein sequence ID" value="CAG2185987.1"/>
    <property type="molecule type" value="Genomic_DNA"/>
</dbReference>
<dbReference type="GO" id="GO:0008028">
    <property type="term" value="F:monocarboxylic acid transmembrane transporter activity"/>
    <property type="evidence" value="ECO:0007669"/>
    <property type="project" value="TreeGrafter"/>
</dbReference>
<dbReference type="OrthoDB" id="6435476at2759"/>
<dbReference type="PANTHER" id="PTHR11360">
    <property type="entry name" value="MONOCARBOXYLATE TRANSPORTER"/>
    <property type="match status" value="1"/>
</dbReference>
<feature type="transmembrane region" description="Helical" evidence="2">
    <location>
        <begin position="167"/>
        <end position="187"/>
    </location>
</feature>
<feature type="transmembrane region" description="Helical" evidence="2">
    <location>
        <begin position="80"/>
        <end position="98"/>
    </location>
</feature>
<feature type="domain" description="Major facilitator superfamily (MFS) profile" evidence="3">
    <location>
        <begin position="9"/>
        <end position="533"/>
    </location>
</feature>
<dbReference type="Pfam" id="PF07690">
    <property type="entry name" value="MFS_1"/>
    <property type="match status" value="2"/>
</dbReference>
<dbReference type="AlphaFoldDB" id="A0A8S3PQ54"/>
<dbReference type="SUPFAM" id="SSF103473">
    <property type="entry name" value="MFS general substrate transporter"/>
    <property type="match status" value="1"/>
</dbReference>
<proteinExistence type="predicted"/>
<dbReference type="PROSITE" id="PS50850">
    <property type="entry name" value="MFS"/>
    <property type="match status" value="1"/>
</dbReference>
<feature type="transmembrane region" description="Helical" evidence="2">
    <location>
        <begin position="444"/>
        <end position="467"/>
    </location>
</feature>
<dbReference type="Gene3D" id="1.20.1250.20">
    <property type="entry name" value="MFS general substrate transporter like domains"/>
    <property type="match status" value="2"/>
</dbReference>
<feature type="transmembrane region" description="Helical" evidence="2">
    <location>
        <begin position="141"/>
        <end position="161"/>
    </location>
</feature>
<dbReference type="PANTHER" id="PTHR11360:SF284">
    <property type="entry name" value="EG:103B4.3 PROTEIN-RELATED"/>
    <property type="match status" value="1"/>
</dbReference>
<comment type="caution">
    <text evidence="4">The sequence shown here is derived from an EMBL/GenBank/DDBJ whole genome shotgun (WGS) entry which is preliminary data.</text>
</comment>
<feature type="transmembrane region" description="Helical" evidence="2">
    <location>
        <begin position="355"/>
        <end position="376"/>
    </location>
</feature>